<feature type="coiled-coil region" evidence="1">
    <location>
        <begin position="137"/>
        <end position="164"/>
    </location>
</feature>
<dbReference type="RefSeq" id="WP_119298739.1">
    <property type="nucleotide sequence ID" value="NZ_BHGK01000001.1"/>
</dbReference>
<evidence type="ECO:0000313" key="2">
    <source>
        <dbReference type="EMBL" id="GCA68085.1"/>
    </source>
</evidence>
<reference evidence="3" key="1">
    <citation type="submission" date="2018-09" db="EMBL/GenBank/DDBJ databases">
        <title>Draft Genome Sequence of Mediterraneibacter sp. KCTC 15684.</title>
        <authorList>
            <person name="Kim J.S."/>
            <person name="Han K.I."/>
            <person name="Suh M.K."/>
            <person name="Lee K.C."/>
            <person name="Eom M.K."/>
            <person name="Lee J.H."/>
            <person name="Park S.H."/>
            <person name="Kang S.W."/>
            <person name="Park J.E."/>
            <person name="Oh B.S."/>
            <person name="Yu S.Y."/>
            <person name="Choi S.H."/>
            <person name="Lee D.H."/>
            <person name="Yoon H."/>
            <person name="Kim B."/>
            <person name="Yang S.J."/>
            <person name="Lee J.S."/>
        </authorList>
    </citation>
    <scope>NUCLEOTIDE SEQUENCE [LARGE SCALE GENOMIC DNA]</scope>
    <source>
        <strain evidence="3">KCTC 15684</strain>
    </source>
</reference>
<gene>
    <name evidence="2" type="ORF">KGMB01110_25210</name>
</gene>
<protein>
    <submittedName>
        <fullName evidence="2">Uncharacterized protein</fullName>
    </submittedName>
</protein>
<proteinExistence type="predicted"/>
<name>A0A391P3C8_9FIRM</name>
<dbReference type="Proteomes" id="UP000265643">
    <property type="component" value="Unassembled WGS sequence"/>
</dbReference>
<keyword evidence="1" id="KW-0175">Coiled coil</keyword>
<organism evidence="2 3">
    <name type="scientific">Mediterraneibacter butyricigenes</name>
    <dbReference type="NCBI Taxonomy" id="2316025"/>
    <lineage>
        <taxon>Bacteria</taxon>
        <taxon>Bacillati</taxon>
        <taxon>Bacillota</taxon>
        <taxon>Clostridia</taxon>
        <taxon>Lachnospirales</taxon>
        <taxon>Lachnospiraceae</taxon>
        <taxon>Mediterraneibacter</taxon>
    </lineage>
</organism>
<comment type="caution">
    <text evidence="2">The sequence shown here is derived from an EMBL/GenBank/DDBJ whole genome shotgun (WGS) entry which is preliminary data.</text>
</comment>
<evidence type="ECO:0000313" key="3">
    <source>
        <dbReference type="Proteomes" id="UP000265643"/>
    </source>
</evidence>
<sequence length="208" mass="24602">MSEREYVKINEDAARTAQNMMSFNEYQLGSRTKEYQEDVNEVYDLAEEVVARRGEKYRERAWRLANRYARNMGKYFNEDARIGCMCPSVMISGAGNFPVKKKEKQVKAWEKNQEYYKYCQSIKEKLRNLLYGKEIIKSDDENAIEALEEKIASLEENHQLMKDVNAYWRKNGTMTGCDFLTEKQIKDITMQWHVKHGDAERLHMPDII</sequence>
<evidence type="ECO:0000256" key="1">
    <source>
        <dbReference type="SAM" id="Coils"/>
    </source>
</evidence>
<keyword evidence="3" id="KW-1185">Reference proteome</keyword>
<accession>A0A391P3C8</accession>
<dbReference type="AlphaFoldDB" id="A0A391P3C8"/>
<dbReference type="EMBL" id="BHGK01000001">
    <property type="protein sequence ID" value="GCA68085.1"/>
    <property type="molecule type" value="Genomic_DNA"/>
</dbReference>